<accession>A0A8J5QTE3</accession>
<feature type="compositionally biased region" description="Basic residues" evidence="1">
    <location>
        <begin position="18"/>
        <end position="32"/>
    </location>
</feature>
<evidence type="ECO:0000256" key="1">
    <source>
        <dbReference type="SAM" id="MobiDB-lite"/>
    </source>
</evidence>
<feature type="region of interest" description="Disordered" evidence="1">
    <location>
        <begin position="1"/>
        <end position="48"/>
    </location>
</feature>
<gene>
    <name evidence="2" type="ORF">G9C98_007993</name>
</gene>
<name>A0A8J5QTE3_9HYME</name>
<dbReference type="EMBL" id="JAAOIC020000067">
    <property type="protein sequence ID" value="KAG8034917.1"/>
    <property type="molecule type" value="Genomic_DNA"/>
</dbReference>
<proteinExistence type="predicted"/>
<sequence length="120" mass="14222">MSLLARRPSRVLPSTKSSPRRHSIPKYRRPSPSRHQNLRSNRPGYRRVKLHRRNRTISKIHGSFAKKQWPHIQAQHRVHGYPSALRQRQGHRDQHWRKIRVRRSLRNDASRGSPKDSPAA</sequence>
<keyword evidence="3" id="KW-1185">Reference proteome</keyword>
<reference evidence="2" key="1">
    <citation type="submission" date="2020-03" db="EMBL/GenBank/DDBJ databases">
        <authorList>
            <person name="Chebbi M.A."/>
            <person name="Drezen J.M."/>
        </authorList>
    </citation>
    <scope>NUCLEOTIDE SEQUENCE</scope>
    <source>
        <tissue evidence="2">Whole body</tissue>
    </source>
</reference>
<feature type="region of interest" description="Disordered" evidence="1">
    <location>
        <begin position="66"/>
        <end position="120"/>
    </location>
</feature>
<evidence type="ECO:0000313" key="2">
    <source>
        <dbReference type="EMBL" id="KAG8034917.1"/>
    </source>
</evidence>
<evidence type="ECO:0000313" key="3">
    <source>
        <dbReference type="Proteomes" id="UP000729913"/>
    </source>
</evidence>
<reference evidence="2" key="2">
    <citation type="submission" date="2021-04" db="EMBL/GenBank/DDBJ databases">
        <title>Genome-wide patterns of bracovirus chromosomal integration into multiple host tissues during parasitism.</title>
        <authorList>
            <person name="Chebbi M.A.C."/>
        </authorList>
    </citation>
    <scope>NUCLEOTIDE SEQUENCE</scope>
    <source>
        <tissue evidence="2">Whole body</tissue>
    </source>
</reference>
<protein>
    <submittedName>
        <fullName evidence="2">Uncharacterized protein</fullName>
    </submittedName>
</protein>
<dbReference type="Proteomes" id="UP000729913">
    <property type="component" value="Unassembled WGS sequence"/>
</dbReference>
<dbReference type="AlphaFoldDB" id="A0A8J5QTE3"/>
<organism evidence="2 3">
    <name type="scientific">Cotesia typhae</name>
    <dbReference type="NCBI Taxonomy" id="2053667"/>
    <lineage>
        <taxon>Eukaryota</taxon>
        <taxon>Metazoa</taxon>
        <taxon>Ecdysozoa</taxon>
        <taxon>Arthropoda</taxon>
        <taxon>Hexapoda</taxon>
        <taxon>Insecta</taxon>
        <taxon>Pterygota</taxon>
        <taxon>Neoptera</taxon>
        <taxon>Endopterygota</taxon>
        <taxon>Hymenoptera</taxon>
        <taxon>Apocrita</taxon>
        <taxon>Ichneumonoidea</taxon>
        <taxon>Braconidae</taxon>
        <taxon>Microgastrinae</taxon>
        <taxon>Cotesia</taxon>
    </lineage>
</organism>
<comment type="caution">
    <text evidence="2">The sequence shown here is derived from an EMBL/GenBank/DDBJ whole genome shotgun (WGS) entry which is preliminary data.</text>
</comment>
<feature type="compositionally biased region" description="Basic residues" evidence="1">
    <location>
        <begin position="94"/>
        <end position="104"/>
    </location>
</feature>